<name>A0AAD6GGA9_9EURO</name>
<comment type="caution">
    <text evidence="2">The sequence shown here is derived from an EMBL/GenBank/DDBJ whole genome shotgun (WGS) entry which is preliminary data.</text>
</comment>
<gene>
    <name evidence="2" type="ORF">N7494_004125</name>
</gene>
<organism evidence="2 3">
    <name type="scientific">Penicillium frequentans</name>
    <dbReference type="NCBI Taxonomy" id="3151616"/>
    <lineage>
        <taxon>Eukaryota</taxon>
        <taxon>Fungi</taxon>
        <taxon>Dikarya</taxon>
        <taxon>Ascomycota</taxon>
        <taxon>Pezizomycotina</taxon>
        <taxon>Eurotiomycetes</taxon>
        <taxon>Eurotiomycetidae</taxon>
        <taxon>Eurotiales</taxon>
        <taxon>Aspergillaceae</taxon>
        <taxon>Penicillium</taxon>
    </lineage>
</organism>
<sequence>MSESTIVLITGANSGVGYATAKTIVSHPNYHVILACRDASKGQEACSQLQTTNTQGTLSVIQLDVEDDASISKAVNTVSEQFGRVDVFISNAGTTSPGSTGRDKIGKIFSTNVFGAMLVSEAFVPLLLQSRRPCLIQISSGLGSLALAYDLQSAHSVAPWDEYRMSKAALNMMTIQMHKRLKDQNIRVFAFCPGLVRSMLRGSSEEAVSAQGHAGDPMESGKAIMEIIVGRRDGDVGKFLHKGGCYPW</sequence>
<dbReference type="GO" id="GO:0005737">
    <property type="term" value="C:cytoplasm"/>
    <property type="evidence" value="ECO:0007669"/>
    <property type="project" value="TreeGrafter"/>
</dbReference>
<dbReference type="SUPFAM" id="SSF51735">
    <property type="entry name" value="NAD(P)-binding Rossmann-fold domains"/>
    <property type="match status" value="1"/>
</dbReference>
<dbReference type="Pfam" id="PF00106">
    <property type="entry name" value="adh_short"/>
    <property type="match status" value="1"/>
</dbReference>
<dbReference type="GO" id="GO:0016491">
    <property type="term" value="F:oxidoreductase activity"/>
    <property type="evidence" value="ECO:0007669"/>
    <property type="project" value="TreeGrafter"/>
</dbReference>
<dbReference type="GO" id="GO:0019748">
    <property type="term" value="P:secondary metabolic process"/>
    <property type="evidence" value="ECO:0007669"/>
    <property type="project" value="TreeGrafter"/>
</dbReference>
<evidence type="ECO:0000256" key="1">
    <source>
        <dbReference type="ARBA" id="ARBA00006484"/>
    </source>
</evidence>
<dbReference type="PANTHER" id="PTHR43544">
    <property type="entry name" value="SHORT-CHAIN DEHYDROGENASE/REDUCTASE"/>
    <property type="match status" value="1"/>
</dbReference>
<evidence type="ECO:0000313" key="3">
    <source>
        <dbReference type="Proteomes" id="UP001220324"/>
    </source>
</evidence>
<dbReference type="PANTHER" id="PTHR43544:SF32">
    <property type="entry name" value="CHAIN DEHYDROGENASE, PUTATIVE (AFU_ORTHOLOGUE AFUA_5G01530)-RELATED"/>
    <property type="match status" value="1"/>
</dbReference>
<dbReference type="AlphaFoldDB" id="A0AAD6GGA9"/>
<protein>
    <submittedName>
        <fullName evidence="2">Uncharacterized protein</fullName>
    </submittedName>
</protein>
<dbReference type="PRINTS" id="PR00081">
    <property type="entry name" value="GDHRDH"/>
</dbReference>
<reference evidence="2 3" key="1">
    <citation type="journal article" date="2023" name="IMA Fungus">
        <title>Comparative genomic study of the Penicillium genus elucidates a diverse pangenome and 15 lateral gene transfer events.</title>
        <authorList>
            <person name="Petersen C."/>
            <person name="Sorensen T."/>
            <person name="Nielsen M.R."/>
            <person name="Sondergaard T.E."/>
            <person name="Sorensen J.L."/>
            <person name="Fitzpatrick D.A."/>
            <person name="Frisvad J.C."/>
            <person name="Nielsen K.L."/>
        </authorList>
    </citation>
    <scope>NUCLEOTIDE SEQUENCE [LARGE SCALE GENOMIC DNA]</scope>
    <source>
        <strain evidence="2 3">IBT 35679</strain>
    </source>
</reference>
<keyword evidence="3" id="KW-1185">Reference proteome</keyword>
<proteinExistence type="inferred from homology"/>
<dbReference type="InterPro" id="IPR036291">
    <property type="entry name" value="NAD(P)-bd_dom_sf"/>
</dbReference>
<dbReference type="InterPro" id="IPR002347">
    <property type="entry name" value="SDR_fam"/>
</dbReference>
<dbReference type="EMBL" id="JAQIZZ010000003">
    <property type="protein sequence ID" value="KAJ5546540.1"/>
    <property type="molecule type" value="Genomic_DNA"/>
</dbReference>
<dbReference type="Proteomes" id="UP001220324">
    <property type="component" value="Unassembled WGS sequence"/>
</dbReference>
<accession>A0AAD6GGA9</accession>
<evidence type="ECO:0000313" key="2">
    <source>
        <dbReference type="EMBL" id="KAJ5546540.1"/>
    </source>
</evidence>
<comment type="similarity">
    <text evidence="1">Belongs to the short-chain dehydrogenases/reductases (SDR) family.</text>
</comment>
<dbReference type="InterPro" id="IPR051468">
    <property type="entry name" value="Fungal_SecMetab_SDRs"/>
</dbReference>
<dbReference type="Gene3D" id="3.40.50.720">
    <property type="entry name" value="NAD(P)-binding Rossmann-like Domain"/>
    <property type="match status" value="1"/>
</dbReference>